<comment type="catalytic activity">
    <reaction evidence="15">
        <text>2'-deoxyribonucleotide-(2'-deoxyribose 5'-phosphate)-2'-deoxyribonucleotide-DNA = a 3'-end 2'-deoxyribonucleotide-(2,3-dehydro-2,3-deoxyribose 5'-phosphate)-DNA + a 5'-end 5'-phospho-2'-deoxyribonucleoside-DNA + H(+)</text>
        <dbReference type="Rhea" id="RHEA:66592"/>
        <dbReference type="Rhea" id="RHEA-COMP:13180"/>
        <dbReference type="Rhea" id="RHEA-COMP:16897"/>
        <dbReference type="Rhea" id="RHEA-COMP:17067"/>
        <dbReference type="ChEBI" id="CHEBI:15378"/>
        <dbReference type="ChEBI" id="CHEBI:136412"/>
        <dbReference type="ChEBI" id="CHEBI:157695"/>
        <dbReference type="ChEBI" id="CHEBI:167181"/>
        <dbReference type="EC" id="4.2.99.18"/>
    </reaction>
</comment>
<keyword evidence="11" id="KW-0234">DNA repair</keyword>
<evidence type="ECO:0000256" key="7">
    <source>
        <dbReference type="ARBA" id="ARBA00022771"/>
    </source>
</evidence>
<comment type="cofactor">
    <cofactor evidence="2">
        <name>Zn(2+)</name>
        <dbReference type="ChEBI" id="CHEBI:29105"/>
    </cofactor>
</comment>
<keyword evidence="10" id="KW-0238">DNA-binding</keyword>
<dbReference type="EMBL" id="BART01002477">
    <property type="protein sequence ID" value="GAG62506.1"/>
    <property type="molecule type" value="Genomic_DNA"/>
</dbReference>
<evidence type="ECO:0000256" key="15">
    <source>
        <dbReference type="ARBA" id="ARBA00044632"/>
    </source>
</evidence>
<evidence type="ECO:0000256" key="1">
    <source>
        <dbReference type="ARBA" id="ARBA00001668"/>
    </source>
</evidence>
<dbReference type="SMART" id="SM01232">
    <property type="entry name" value="H2TH"/>
    <property type="match status" value="1"/>
</dbReference>
<evidence type="ECO:0000256" key="5">
    <source>
        <dbReference type="ARBA" id="ARBA00022723"/>
    </source>
</evidence>
<protein>
    <recommendedName>
        <fullName evidence="19">DNA-(apurinic or apyrimidinic site) lyase</fullName>
    </recommendedName>
</protein>
<dbReference type="Gene3D" id="1.10.8.50">
    <property type="match status" value="1"/>
</dbReference>
<dbReference type="SMART" id="SM00898">
    <property type="entry name" value="Fapy_DNA_glyco"/>
    <property type="match status" value="1"/>
</dbReference>
<dbReference type="SUPFAM" id="SSF57716">
    <property type="entry name" value="Glucocorticoid receptor-like (DNA-binding domain)"/>
    <property type="match status" value="1"/>
</dbReference>
<organism evidence="18">
    <name type="scientific">marine sediment metagenome</name>
    <dbReference type="NCBI Taxonomy" id="412755"/>
    <lineage>
        <taxon>unclassified sequences</taxon>
        <taxon>metagenomes</taxon>
        <taxon>ecological metagenomes</taxon>
    </lineage>
</organism>
<keyword evidence="12" id="KW-0456">Lyase</keyword>
<dbReference type="Pfam" id="PF06831">
    <property type="entry name" value="H2TH"/>
    <property type="match status" value="1"/>
</dbReference>
<feature type="domain" description="FPG-type" evidence="16">
    <location>
        <begin position="237"/>
        <end position="271"/>
    </location>
</feature>
<evidence type="ECO:0000256" key="3">
    <source>
        <dbReference type="ARBA" id="ARBA00009409"/>
    </source>
</evidence>
<evidence type="ECO:0000256" key="11">
    <source>
        <dbReference type="ARBA" id="ARBA00023204"/>
    </source>
</evidence>
<dbReference type="FunFam" id="1.10.8.50:FF:000003">
    <property type="entry name" value="Formamidopyrimidine-DNA glycosylase"/>
    <property type="match status" value="1"/>
</dbReference>
<evidence type="ECO:0000313" key="18">
    <source>
        <dbReference type="EMBL" id="GAG62506.1"/>
    </source>
</evidence>
<dbReference type="SUPFAM" id="SSF46946">
    <property type="entry name" value="S13-like H2TH domain"/>
    <property type="match status" value="1"/>
</dbReference>
<evidence type="ECO:0000256" key="8">
    <source>
        <dbReference type="ARBA" id="ARBA00022801"/>
    </source>
</evidence>
<dbReference type="InterPro" id="IPR012319">
    <property type="entry name" value="FPG_cat"/>
</dbReference>
<dbReference type="InterPro" id="IPR000214">
    <property type="entry name" value="Znf_DNA_glyclase/AP_lyase"/>
</dbReference>
<dbReference type="InterPro" id="IPR015886">
    <property type="entry name" value="H2TH_FPG"/>
</dbReference>
<dbReference type="AlphaFoldDB" id="X1ARL8"/>
<keyword evidence="9" id="KW-0862">Zinc</keyword>
<evidence type="ECO:0008006" key="19">
    <source>
        <dbReference type="Google" id="ProtNLM"/>
    </source>
</evidence>
<evidence type="ECO:0000256" key="10">
    <source>
        <dbReference type="ARBA" id="ARBA00023125"/>
    </source>
</evidence>
<dbReference type="PROSITE" id="PS51068">
    <property type="entry name" value="FPG_CAT"/>
    <property type="match status" value="1"/>
</dbReference>
<keyword evidence="8" id="KW-0378">Hydrolase</keyword>
<dbReference type="PROSITE" id="PS51066">
    <property type="entry name" value="ZF_FPG_2"/>
    <property type="match status" value="1"/>
</dbReference>
<reference evidence="18" key="1">
    <citation type="journal article" date="2014" name="Front. Microbiol.">
        <title>High frequency of phylogenetically diverse reductive dehalogenase-homologous genes in deep subseafloor sedimentary metagenomes.</title>
        <authorList>
            <person name="Kawai M."/>
            <person name="Futagami T."/>
            <person name="Toyoda A."/>
            <person name="Takaki Y."/>
            <person name="Nishi S."/>
            <person name="Hori S."/>
            <person name="Arai W."/>
            <person name="Tsubouchi T."/>
            <person name="Morono Y."/>
            <person name="Uchiyama I."/>
            <person name="Ito T."/>
            <person name="Fujiyama A."/>
            <person name="Inagaki F."/>
            <person name="Takami H."/>
        </authorList>
    </citation>
    <scope>NUCLEOTIDE SEQUENCE</scope>
    <source>
        <strain evidence="18">Expedition CK06-06</strain>
    </source>
</reference>
<name>X1ARL8_9ZZZZ</name>
<dbReference type="Gene3D" id="3.20.190.10">
    <property type="entry name" value="MutM-like, N-terminal"/>
    <property type="match status" value="1"/>
</dbReference>
<evidence type="ECO:0000259" key="17">
    <source>
        <dbReference type="PROSITE" id="PS51068"/>
    </source>
</evidence>
<accession>X1ARL8</accession>
<evidence type="ECO:0000256" key="14">
    <source>
        <dbReference type="ARBA" id="ARBA00023295"/>
    </source>
</evidence>
<comment type="subunit">
    <text evidence="4">Monomer.</text>
</comment>
<dbReference type="Pfam" id="PF06827">
    <property type="entry name" value="zf-FPG_IleRS"/>
    <property type="match status" value="1"/>
</dbReference>
<dbReference type="PANTHER" id="PTHR22993:SF9">
    <property type="entry name" value="FORMAMIDOPYRIMIDINE-DNA GLYCOSYLASE"/>
    <property type="match status" value="1"/>
</dbReference>
<comment type="catalytic activity">
    <reaction evidence="1">
        <text>Hydrolysis of DNA containing ring-opened 7-methylguanine residues, releasing 2,6-diamino-4-hydroxy-5-(N-methyl)formamidopyrimidine.</text>
        <dbReference type="EC" id="3.2.2.23"/>
    </reaction>
</comment>
<keyword evidence="6" id="KW-0227">DNA damage</keyword>
<dbReference type="InterPro" id="IPR010979">
    <property type="entry name" value="Ribosomal_uS13-like_H2TH"/>
</dbReference>
<dbReference type="SUPFAM" id="SSF81624">
    <property type="entry name" value="N-terminal domain of MutM-like DNA repair proteins"/>
    <property type="match status" value="1"/>
</dbReference>
<comment type="caution">
    <text evidence="18">The sequence shown here is derived from an EMBL/GenBank/DDBJ whole genome shotgun (WGS) entry which is preliminary data.</text>
</comment>
<evidence type="ECO:0000256" key="13">
    <source>
        <dbReference type="ARBA" id="ARBA00023268"/>
    </source>
</evidence>
<comment type="similarity">
    <text evidence="3">Belongs to the FPG family.</text>
</comment>
<dbReference type="GO" id="GO:0003684">
    <property type="term" value="F:damaged DNA binding"/>
    <property type="evidence" value="ECO:0007669"/>
    <property type="project" value="InterPro"/>
</dbReference>
<dbReference type="GO" id="GO:0008270">
    <property type="term" value="F:zinc ion binding"/>
    <property type="evidence" value="ECO:0007669"/>
    <property type="project" value="UniProtKB-KW"/>
</dbReference>
<proteinExistence type="inferred from homology"/>
<keyword evidence="5" id="KW-0479">Metal-binding</keyword>
<dbReference type="GO" id="GO:0140078">
    <property type="term" value="F:class I DNA-(apurinic or apyrimidinic site) endonuclease activity"/>
    <property type="evidence" value="ECO:0007669"/>
    <property type="project" value="UniProtKB-EC"/>
</dbReference>
<dbReference type="Pfam" id="PF01149">
    <property type="entry name" value="Fapy_DNA_glyco"/>
    <property type="match status" value="1"/>
</dbReference>
<gene>
    <name evidence="18" type="ORF">S01H4_07539</name>
</gene>
<dbReference type="GO" id="GO:0006284">
    <property type="term" value="P:base-excision repair"/>
    <property type="evidence" value="ECO:0007669"/>
    <property type="project" value="InterPro"/>
</dbReference>
<evidence type="ECO:0000256" key="2">
    <source>
        <dbReference type="ARBA" id="ARBA00001947"/>
    </source>
</evidence>
<dbReference type="InterPro" id="IPR035937">
    <property type="entry name" value="FPG_N"/>
</dbReference>
<feature type="domain" description="Formamidopyrimidine-DNA glycosylase catalytic" evidence="17">
    <location>
        <begin position="2"/>
        <end position="114"/>
    </location>
</feature>
<sequence length="271" mass="31516">MPWLPEIEILKKKLKKEFTGKKILSVEFYKESEYYLQVRLLEYELTNKHILNITRKGKYLKISLEGGNNLIVDLKVTGILRYFSEKLSINSYTPMILEIDNGYLCLQNLSLRYISSIPTMQLKNNQIFRNLGIDPLSNKYNIEIFYKATNKRIGMLKTNLLDPSYITGLGNYYVDEILFLAKLHPKKEISKLNRLEIEALYLSINKILNESINVGGSSREEFCYLDGSRGSFQNNFNIYDKEGKPCPICRKNIKRIFIGGRGTYICENCQK</sequence>
<dbReference type="InterPro" id="IPR010663">
    <property type="entry name" value="Znf_FPG/IleRS"/>
</dbReference>
<evidence type="ECO:0000256" key="6">
    <source>
        <dbReference type="ARBA" id="ARBA00022763"/>
    </source>
</evidence>
<keyword evidence="14" id="KW-0326">Glycosidase</keyword>
<dbReference type="NCBIfam" id="TIGR00577">
    <property type="entry name" value="fpg"/>
    <property type="match status" value="1"/>
</dbReference>
<dbReference type="PANTHER" id="PTHR22993">
    <property type="entry name" value="FORMAMIDOPYRIMIDINE-DNA GLYCOSYLASE"/>
    <property type="match status" value="1"/>
</dbReference>
<keyword evidence="7" id="KW-0863">Zinc-finger</keyword>
<dbReference type="InterPro" id="IPR020629">
    <property type="entry name" value="FPG_Glyclase"/>
</dbReference>
<evidence type="ECO:0000259" key="16">
    <source>
        <dbReference type="PROSITE" id="PS51066"/>
    </source>
</evidence>
<evidence type="ECO:0000256" key="4">
    <source>
        <dbReference type="ARBA" id="ARBA00011245"/>
    </source>
</evidence>
<evidence type="ECO:0000256" key="9">
    <source>
        <dbReference type="ARBA" id="ARBA00022833"/>
    </source>
</evidence>
<evidence type="ECO:0000256" key="12">
    <source>
        <dbReference type="ARBA" id="ARBA00023239"/>
    </source>
</evidence>
<dbReference type="GO" id="GO:0034039">
    <property type="term" value="F:8-oxo-7,8-dihydroguanine DNA N-glycosylase activity"/>
    <property type="evidence" value="ECO:0007669"/>
    <property type="project" value="TreeGrafter"/>
</dbReference>
<keyword evidence="13" id="KW-0511">Multifunctional enzyme</keyword>